<evidence type="ECO:0000256" key="1">
    <source>
        <dbReference type="ARBA" id="ARBA00004651"/>
    </source>
</evidence>
<proteinExistence type="predicted"/>
<organism evidence="7 8">
    <name type="scientific">Rhizobium meliloti</name>
    <name type="common">Ensifer meliloti</name>
    <name type="synonym">Sinorhizobium meliloti</name>
    <dbReference type="NCBI Taxonomy" id="382"/>
    <lineage>
        <taxon>Bacteria</taxon>
        <taxon>Pseudomonadati</taxon>
        <taxon>Pseudomonadota</taxon>
        <taxon>Alphaproteobacteria</taxon>
        <taxon>Hyphomicrobiales</taxon>
        <taxon>Rhizobiaceae</taxon>
        <taxon>Sinorhizobium/Ensifer group</taxon>
        <taxon>Sinorhizobium</taxon>
    </lineage>
</organism>
<keyword evidence="2" id="KW-1003">Cell membrane</keyword>
<evidence type="ECO:0000313" key="7">
    <source>
        <dbReference type="EMBL" id="PJR06747.1"/>
    </source>
</evidence>
<evidence type="ECO:0000313" key="8">
    <source>
        <dbReference type="Proteomes" id="UP000231987"/>
    </source>
</evidence>
<dbReference type="Proteomes" id="UP000231987">
    <property type="component" value="Unassembled WGS sequence"/>
</dbReference>
<dbReference type="AlphaFoldDB" id="A0A2J0YSI9"/>
<accession>A0A2J0YSI9</accession>
<feature type="non-terminal residue" evidence="7">
    <location>
        <position position="140"/>
    </location>
</feature>
<dbReference type="GO" id="GO:0015171">
    <property type="term" value="F:amino acid transmembrane transporter activity"/>
    <property type="evidence" value="ECO:0007669"/>
    <property type="project" value="TreeGrafter"/>
</dbReference>
<sequence length="140" mass="15095">HALGIGIYAFLVAAGIAVVITETPWLFNIMTYAGAAYLAWLGYKAVTVKTSLVARTTQVQQSLSLRQAALNGFLISFLNPKIAVFFLALFSQFVTSESTLTTQLLMALLATLCDGIWYCIIASIAGHGKVLPALRKRAVL</sequence>
<dbReference type="PANTHER" id="PTHR30086:SF16">
    <property type="entry name" value="AMINO ACID EFFLUX PERMEASE RHTB FAMILY"/>
    <property type="match status" value="1"/>
</dbReference>
<keyword evidence="5 6" id="KW-0472">Membrane</keyword>
<evidence type="ECO:0000256" key="3">
    <source>
        <dbReference type="ARBA" id="ARBA00022692"/>
    </source>
</evidence>
<protein>
    <submittedName>
        <fullName evidence="7">Lysine transporter LysE</fullName>
    </submittedName>
</protein>
<dbReference type="PANTHER" id="PTHR30086">
    <property type="entry name" value="ARGININE EXPORTER PROTEIN ARGO"/>
    <property type="match status" value="1"/>
</dbReference>
<comment type="subcellular location">
    <subcellularLocation>
        <location evidence="1">Cell membrane</location>
        <topology evidence="1">Multi-pass membrane protein</topology>
    </subcellularLocation>
</comment>
<dbReference type="InterPro" id="IPR001123">
    <property type="entry name" value="LeuE-type"/>
</dbReference>
<dbReference type="GO" id="GO:0005886">
    <property type="term" value="C:plasma membrane"/>
    <property type="evidence" value="ECO:0007669"/>
    <property type="project" value="UniProtKB-SubCell"/>
</dbReference>
<evidence type="ECO:0000256" key="2">
    <source>
        <dbReference type="ARBA" id="ARBA00022475"/>
    </source>
</evidence>
<reference evidence="7 8" key="1">
    <citation type="submission" date="2017-06" db="EMBL/GenBank/DDBJ databases">
        <title>Ensifer strains isolated from leguminous trees and herbs display diverse denitrification phenotypes with some acting as strong N2O sinks.</title>
        <authorList>
            <person name="Woliy K."/>
            <person name="Mania D."/>
            <person name="Bakken L.R."/>
            <person name="Frostegard A."/>
        </authorList>
    </citation>
    <scope>NUCLEOTIDE SEQUENCE [LARGE SCALE GENOMIC DNA]</scope>
    <source>
        <strain evidence="7 8">AC50a</strain>
    </source>
</reference>
<feature type="non-terminal residue" evidence="7">
    <location>
        <position position="1"/>
    </location>
</feature>
<dbReference type="RefSeq" id="WP_100675166.1">
    <property type="nucleotide sequence ID" value="NZ_NJGD01000127.1"/>
</dbReference>
<feature type="transmembrane region" description="Helical" evidence="6">
    <location>
        <begin position="27"/>
        <end position="47"/>
    </location>
</feature>
<feature type="transmembrane region" description="Helical" evidence="6">
    <location>
        <begin position="105"/>
        <end position="127"/>
    </location>
</feature>
<dbReference type="EMBL" id="NJGD01000127">
    <property type="protein sequence ID" value="PJR06747.1"/>
    <property type="molecule type" value="Genomic_DNA"/>
</dbReference>
<feature type="transmembrane region" description="Helical" evidence="6">
    <location>
        <begin position="68"/>
        <end position="93"/>
    </location>
</feature>
<keyword evidence="3 6" id="KW-0812">Transmembrane</keyword>
<evidence type="ECO:0000256" key="6">
    <source>
        <dbReference type="SAM" id="Phobius"/>
    </source>
</evidence>
<gene>
    <name evidence="7" type="ORF">CEJ86_33630</name>
</gene>
<dbReference type="Pfam" id="PF01810">
    <property type="entry name" value="LysE"/>
    <property type="match status" value="1"/>
</dbReference>
<evidence type="ECO:0000256" key="5">
    <source>
        <dbReference type="ARBA" id="ARBA00023136"/>
    </source>
</evidence>
<evidence type="ECO:0000256" key="4">
    <source>
        <dbReference type="ARBA" id="ARBA00022989"/>
    </source>
</evidence>
<name>A0A2J0YSI9_RHIML</name>
<comment type="caution">
    <text evidence="7">The sequence shown here is derived from an EMBL/GenBank/DDBJ whole genome shotgun (WGS) entry which is preliminary data.</text>
</comment>
<keyword evidence="4 6" id="KW-1133">Transmembrane helix</keyword>